<sequence>MHEAEQLTSFETTRSICIRVGSSDREFKLFAAYKPPGTRMLIIEDAEEYELLGPNTPMHVPTDPRHRPNVLDIVLGHKISWPVHVEVVYGMNTQPLSILVNVGTGMPYSPPATSRQYMDWEDFQTSLETLHLGSLFETAANMEASANLLVDRIREAQSRATTLLLASTSCRSDLLQNIKMRLRHNAGYISCGPAPAVSS</sequence>
<proteinExistence type="predicted"/>
<dbReference type="OrthoDB" id="412981at2759"/>
<comment type="caution">
    <text evidence="1">The sequence shown here is derived from an EMBL/GenBank/DDBJ whole genome shotgun (WGS) entry which is preliminary data.</text>
</comment>
<evidence type="ECO:0000313" key="2">
    <source>
        <dbReference type="Proteomes" id="UP000299102"/>
    </source>
</evidence>
<organism evidence="1 2">
    <name type="scientific">Eumeta variegata</name>
    <name type="common">Bagworm moth</name>
    <name type="synonym">Eumeta japonica</name>
    <dbReference type="NCBI Taxonomy" id="151549"/>
    <lineage>
        <taxon>Eukaryota</taxon>
        <taxon>Metazoa</taxon>
        <taxon>Ecdysozoa</taxon>
        <taxon>Arthropoda</taxon>
        <taxon>Hexapoda</taxon>
        <taxon>Insecta</taxon>
        <taxon>Pterygota</taxon>
        <taxon>Neoptera</taxon>
        <taxon>Endopterygota</taxon>
        <taxon>Lepidoptera</taxon>
        <taxon>Glossata</taxon>
        <taxon>Ditrysia</taxon>
        <taxon>Tineoidea</taxon>
        <taxon>Psychidae</taxon>
        <taxon>Oiketicinae</taxon>
        <taxon>Eumeta</taxon>
    </lineage>
</organism>
<reference evidence="1 2" key="1">
    <citation type="journal article" date="2019" name="Commun. Biol.">
        <title>The bagworm genome reveals a unique fibroin gene that provides high tensile strength.</title>
        <authorList>
            <person name="Kono N."/>
            <person name="Nakamura H."/>
            <person name="Ohtoshi R."/>
            <person name="Tomita M."/>
            <person name="Numata K."/>
            <person name="Arakawa K."/>
        </authorList>
    </citation>
    <scope>NUCLEOTIDE SEQUENCE [LARGE SCALE GENOMIC DNA]</scope>
</reference>
<evidence type="ECO:0000313" key="1">
    <source>
        <dbReference type="EMBL" id="GBP60599.1"/>
    </source>
</evidence>
<accession>A0A4C1XE47</accession>
<name>A0A4C1XE47_EUMVA</name>
<dbReference type="Proteomes" id="UP000299102">
    <property type="component" value="Unassembled WGS sequence"/>
</dbReference>
<gene>
    <name evidence="1" type="ORF">EVAR_50963_1</name>
</gene>
<protein>
    <submittedName>
        <fullName evidence="1">Uncharacterized protein</fullName>
    </submittedName>
</protein>
<keyword evidence="2" id="KW-1185">Reference proteome</keyword>
<dbReference type="AlphaFoldDB" id="A0A4C1XE47"/>
<dbReference type="EMBL" id="BGZK01000791">
    <property type="protein sequence ID" value="GBP60599.1"/>
    <property type="molecule type" value="Genomic_DNA"/>
</dbReference>